<name>A0ABS6CXV8_9ACTN</name>
<feature type="region of interest" description="Disordered" evidence="1">
    <location>
        <begin position="136"/>
        <end position="160"/>
    </location>
</feature>
<feature type="non-terminal residue" evidence="2">
    <location>
        <position position="1"/>
    </location>
</feature>
<dbReference type="GO" id="GO:0051301">
    <property type="term" value="P:cell division"/>
    <property type="evidence" value="ECO:0007669"/>
    <property type="project" value="UniProtKB-KW"/>
</dbReference>
<feature type="non-terminal residue" evidence="2">
    <location>
        <position position="160"/>
    </location>
</feature>
<accession>A0ABS6CXV8</accession>
<evidence type="ECO:0000313" key="3">
    <source>
        <dbReference type="Proteomes" id="UP000720508"/>
    </source>
</evidence>
<sequence>WPDPATVLMTALGPGSRLWERAQGHPDTLTVRLGSADQLAADGGLLAAAPVTVDLRQCGSLGLAGPRARVAGLARSVVAQLAALHSPAALEIVLISGEERLAEWSWLGWLPQVQPLRGQDCRLLLAYDGEQATARTDELTRRLEDGPLGPGWASASPAAA</sequence>
<comment type="caution">
    <text evidence="2">The sequence shown here is derived from an EMBL/GenBank/DDBJ whole genome shotgun (WGS) entry which is preliminary data.</text>
</comment>
<feature type="compositionally biased region" description="Low complexity" evidence="1">
    <location>
        <begin position="146"/>
        <end position="160"/>
    </location>
</feature>
<reference evidence="2 3" key="1">
    <citation type="submission" date="2021-06" db="EMBL/GenBank/DDBJ databases">
        <authorList>
            <person name="Pan X."/>
        </authorList>
    </citation>
    <scope>NUCLEOTIDE SEQUENCE [LARGE SCALE GENOMIC DNA]</scope>
    <source>
        <strain evidence="2 3">4503</strain>
    </source>
</reference>
<keyword evidence="2" id="KW-0132">Cell division</keyword>
<dbReference type="Gene3D" id="3.40.50.300">
    <property type="entry name" value="P-loop containing nucleotide triphosphate hydrolases"/>
    <property type="match status" value="1"/>
</dbReference>
<feature type="compositionally biased region" description="Basic and acidic residues" evidence="1">
    <location>
        <begin position="136"/>
        <end position="145"/>
    </location>
</feature>
<dbReference type="EMBL" id="JAHLEM010001342">
    <property type="protein sequence ID" value="MBU3871822.1"/>
    <property type="molecule type" value="Genomic_DNA"/>
</dbReference>
<organism evidence="2 3">
    <name type="scientific">Streptomyces niphimycinicus</name>
    <dbReference type="NCBI Taxonomy" id="2842201"/>
    <lineage>
        <taxon>Bacteria</taxon>
        <taxon>Bacillati</taxon>
        <taxon>Actinomycetota</taxon>
        <taxon>Actinomycetes</taxon>
        <taxon>Kitasatosporales</taxon>
        <taxon>Streptomycetaceae</taxon>
        <taxon>Streptomyces</taxon>
    </lineage>
</organism>
<evidence type="ECO:0000313" key="2">
    <source>
        <dbReference type="EMBL" id="MBU3871822.1"/>
    </source>
</evidence>
<dbReference type="InterPro" id="IPR027417">
    <property type="entry name" value="P-loop_NTPase"/>
</dbReference>
<evidence type="ECO:0000256" key="1">
    <source>
        <dbReference type="SAM" id="MobiDB-lite"/>
    </source>
</evidence>
<keyword evidence="3" id="KW-1185">Reference proteome</keyword>
<dbReference type="Proteomes" id="UP000720508">
    <property type="component" value="Unassembled WGS sequence"/>
</dbReference>
<proteinExistence type="predicted"/>
<protein>
    <submittedName>
        <fullName evidence="2">Cell division protein FtsK</fullName>
    </submittedName>
</protein>
<gene>
    <name evidence="2" type="ORF">KN815_49655</name>
</gene>
<keyword evidence="2" id="KW-0131">Cell cycle</keyword>